<reference evidence="1 2" key="1">
    <citation type="submission" date="2018-05" db="EMBL/GenBank/DDBJ databases">
        <title>Complete Genome Sequences of Extremely Thermoacidophilic, Metal-Mobilizing Type-Strain Members of the Archaeal Family Sulfolobaceae: Acidianus brierleyi DSM-1651T, Acidianus sulfidivorans DSM-18786T, Metallosphaera hakonensis DSM-7519T, and Metallosphaera prunae DSM-10039T.</title>
        <authorList>
            <person name="Counts J.A."/>
            <person name="Kelly R.M."/>
        </authorList>
    </citation>
    <scope>NUCLEOTIDE SEQUENCE [LARGE SCALE GENOMIC DNA]</scope>
    <source>
        <strain evidence="1 2">DSM 1651</strain>
    </source>
</reference>
<accession>A0A2U9IJ45</accession>
<gene>
    <name evidence="1" type="ORF">DFR85_10265</name>
</gene>
<dbReference type="GeneID" id="301354508"/>
<protein>
    <submittedName>
        <fullName evidence="1">Uncharacterized protein</fullName>
    </submittedName>
</protein>
<keyword evidence="2" id="KW-1185">Reference proteome</keyword>
<dbReference type="RefSeq" id="WP_110271864.1">
    <property type="nucleotide sequence ID" value="NZ_CP029289.2"/>
</dbReference>
<dbReference type="KEGG" id="abri:DFR85_10265"/>
<sequence length="32" mass="3487">MFSTGLLTLLSTILTQDFYTLLFFSGVISSLG</sequence>
<evidence type="ECO:0000313" key="1">
    <source>
        <dbReference type="EMBL" id="AWR95986.1"/>
    </source>
</evidence>
<proteinExistence type="predicted"/>
<organism evidence="1 2">
    <name type="scientific">Acidianus brierleyi</name>
    <dbReference type="NCBI Taxonomy" id="41673"/>
    <lineage>
        <taxon>Archaea</taxon>
        <taxon>Thermoproteota</taxon>
        <taxon>Thermoprotei</taxon>
        <taxon>Sulfolobales</taxon>
        <taxon>Sulfolobaceae</taxon>
        <taxon>Acidianus</taxon>
    </lineage>
</organism>
<dbReference type="EMBL" id="CP029289">
    <property type="protein sequence ID" value="AWR95986.1"/>
    <property type="molecule type" value="Genomic_DNA"/>
</dbReference>
<dbReference type="Proteomes" id="UP000248044">
    <property type="component" value="Chromosome"/>
</dbReference>
<evidence type="ECO:0000313" key="2">
    <source>
        <dbReference type="Proteomes" id="UP000248044"/>
    </source>
</evidence>
<name>A0A2U9IJ45_9CREN</name>
<dbReference type="AlphaFoldDB" id="A0A2U9IJ45"/>